<dbReference type="PRINTS" id="PR00149">
    <property type="entry name" value="FUMRATELYASE"/>
</dbReference>
<proteinExistence type="predicted"/>
<sequence>MAKGILMIKHNEGEQRVERDYVGEVTIPGDKLYGVNTVRGVDNLTVSSLNVAHYTQFRDAFAQVKWAAALANRDNDVLTKEQCEAIVKACQEVIEGHFDASFVVDLMEGSGGTSTNMNFNEVIANRAQQLLGHAAGHYEVIHPNDHVNLSQSTNDVYPAALKIATYAMLELLIKEVSQLAALFDGKAAEFADVLHLGRTCLQDAQPMRLGQLFGGYASLTERLAEELVAVRDKLRTLPLGGTAIGTGFGAPAGYRAAVYTHLRRITGVDYQAPANPFDAMQNMDVFSRVSAELRTCAVSLAKIASDLTVLSSGPVGGLGELKLPEAQAGSSIMPGKVNPVLPMAIIQLSFAIVGNDVAVAQAVQYGELEINHFEPVVASRVFDSIELLTNGIRRFGQKCIKDIKADVARNERHLMESMAVATAMVPKIGYARVSKLARQSVAEGRSLITILDESGLLSTDDTIAAIRKASYPVFDA</sequence>
<keyword evidence="2" id="KW-0456">Lyase</keyword>
<evidence type="ECO:0000313" key="3">
    <source>
        <dbReference type="Proteomes" id="UP001620514"/>
    </source>
</evidence>
<dbReference type="EMBL" id="JBIYDN010000019">
    <property type="protein sequence ID" value="MFK4445342.1"/>
    <property type="molecule type" value="Genomic_DNA"/>
</dbReference>
<dbReference type="Gene3D" id="1.10.40.30">
    <property type="entry name" value="Fumarase/aspartase (C-terminal domain)"/>
    <property type="match status" value="1"/>
</dbReference>
<reference evidence="2 3" key="1">
    <citation type="submission" date="2024-11" db="EMBL/GenBank/DDBJ databases">
        <title>Using genomics to understand microbial adaptation to soil warming.</title>
        <authorList>
            <person name="Deangelis K.M. PhD."/>
        </authorList>
    </citation>
    <scope>NUCLEOTIDE SEQUENCE [LARGE SCALE GENOMIC DNA]</scope>
    <source>
        <strain evidence="2 3">GAS97</strain>
    </source>
</reference>
<feature type="domain" description="Fumarate lyase N-terminal" evidence="1">
    <location>
        <begin position="23"/>
        <end position="354"/>
    </location>
</feature>
<organism evidence="2 3">
    <name type="scientific">Caballeronia udeis</name>
    <dbReference type="NCBI Taxonomy" id="1232866"/>
    <lineage>
        <taxon>Bacteria</taxon>
        <taxon>Pseudomonadati</taxon>
        <taxon>Pseudomonadota</taxon>
        <taxon>Betaproteobacteria</taxon>
        <taxon>Burkholderiales</taxon>
        <taxon>Burkholderiaceae</taxon>
        <taxon>Caballeronia</taxon>
    </lineage>
</organism>
<dbReference type="PANTHER" id="PTHR42696">
    <property type="entry name" value="ASPARTATE AMMONIA-LYASE"/>
    <property type="match status" value="1"/>
</dbReference>
<protein>
    <submittedName>
        <fullName evidence="2">Aspartate ammonia-lyase</fullName>
        <ecNumber evidence="2">4.3.1.1</ecNumber>
    </submittedName>
</protein>
<comment type="caution">
    <text evidence="2">The sequence shown here is derived from an EMBL/GenBank/DDBJ whole genome shotgun (WGS) entry which is preliminary data.</text>
</comment>
<name>A0ABW8MNS0_9BURK</name>
<evidence type="ECO:0000313" key="2">
    <source>
        <dbReference type="EMBL" id="MFK4445342.1"/>
    </source>
</evidence>
<dbReference type="PROSITE" id="PS00163">
    <property type="entry name" value="FUMARATE_LYASES"/>
    <property type="match status" value="1"/>
</dbReference>
<dbReference type="EC" id="4.3.1.1" evidence="2"/>
<gene>
    <name evidence="2" type="ORF">ABH943_005367</name>
</gene>
<dbReference type="PANTHER" id="PTHR42696:SF2">
    <property type="entry name" value="ASPARTATE AMMONIA-LYASE"/>
    <property type="match status" value="1"/>
</dbReference>
<evidence type="ECO:0000259" key="1">
    <source>
        <dbReference type="Pfam" id="PF00206"/>
    </source>
</evidence>
<dbReference type="InterPro" id="IPR024083">
    <property type="entry name" value="Fumarase/histidase_N"/>
</dbReference>
<keyword evidence="3" id="KW-1185">Reference proteome</keyword>
<dbReference type="InterPro" id="IPR020557">
    <property type="entry name" value="Fumarate_lyase_CS"/>
</dbReference>
<dbReference type="NCBIfam" id="NF008909">
    <property type="entry name" value="PRK12273.1"/>
    <property type="match status" value="1"/>
</dbReference>
<dbReference type="Gene3D" id="1.20.200.10">
    <property type="entry name" value="Fumarase/aspartase (Central domain)"/>
    <property type="match status" value="1"/>
</dbReference>
<dbReference type="Gene3D" id="1.10.275.10">
    <property type="entry name" value="Fumarase/aspartase (N-terminal domain)"/>
    <property type="match status" value="1"/>
</dbReference>
<dbReference type="RefSeq" id="WP_404610348.1">
    <property type="nucleotide sequence ID" value="NZ_JBIYDN010000019.1"/>
</dbReference>
<dbReference type="InterPro" id="IPR008948">
    <property type="entry name" value="L-Aspartase-like"/>
</dbReference>
<dbReference type="Proteomes" id="UP001620514">
    <property type="component" value="Unassembled WGS sequence"/>
</dbReference>
<dbReference type="Pfam" id="PF00206">
    <property type="entry name" value="Lyase_1"/>
    <property type="match status" value="1"/>
</dbReference>
<accession>A0ABW8MNS0</accession>
<dbReference type="InterPro" id="IPR000362">
    <property type="entry name" value="Fumarate_lyase_fam"/>
</dbReference>
<dbReference type="InterPro" id="IPR051546">
    <property type="entry name" value="Aspartate_Ammonia-Lyase"/>
</dbReference>
<dbReference type="InterPro" id="IPR022761">
    <property type="entry name" value="Fumarate_lyase_N"/>
</dbReference>
<dbReference type="SUPFAM" id="SSF48557">
    <property type="entry name" value="L-aspartase-like"/>
    <property type="match status" value="1"/>
</dbReference>
<dbReference type="GO" id="GO:0008797">
    <property type="term" value="F:aspartate ammonia-lyase activity"/>
    <property type="evidence" value="ECO:0007669"/>
    <property type="project" value="UniProtKB-EC"/>
</dbReference>